<sequence>MCLSAEKHCCVVFFYINKPINIEDAQPFDVATAYASQCVPPSYQSTTPLTQRNNLLVFPSKIKNSALSVNLLNLFLVSSATTEDLQRRCGPFLMPYFGNKLEKALVNGDDLTASVLPLAFAHNLTAKKFPGKKRQYVYYFV</sequence>
<dbReference type="Proteomes" id="UP000887576">
    <property type="component" value="Unplaced"/>
</dbReference>
<reference evidence="2" key="1">
    <citation type="submission" date="2022-11" db="UniProtKB">
        <authorList>
            <consortium name="WormBaseParasite"/>
        </authorList>
    </citation>
    <scope>IDENTIFICATION</scope>
</reference>
<proteinExistence type="predicted"/>
<dbReference type="WBParaSite" id="JU765_v2.g2953.t1">
    <property type="protein sequence ID" value="JU765_v2.g2953.t1"/>
    <property type="gene ID" value="JU765_v2.g2953"/>
</dbReference>
<name>A0AC34R369_9BILA</name>
<protein>
    <submittedName>
        <fullName evidence="2">Uncharacterized protein</fullName>
    </submittedName>
</protein>
<organism evidence="1 2">
    <name type="scientific">Panagrolaimus sp. JU765</name>
    <dbReference type="NCBI Taxonomy" id="591449"/>
    <lineage>
        <taxon>Eukaryota</taxon>
        <taxon>Metazoa</taxon>
        <taxon>Ecdysozoa</taxon>
        <taxon>Nematoda</taxon>
        <taxon>Chromadorea</taxon>
        <taxon>Rhabditida</taxon>
        <taxon>Tylenchina</taxon>
        <taxon>Panagrolaimomorpha</taxon>
        <taxon>Panagrolaimoidea</taxon>
        <taxon>Panagrolaimidae</taxon>
        <taxon>Panagrolaimus</taxon>
    </lineage>
</organism>
<evidence type="ECO:0000313" key="2">
    <source>
        <dbReference type="WBParaSite" id="JU765_v2.g2953.t1"/>
    </source>
</evidence>
<accession>A0AC34R369</accession>
<evidence type="ECO:0000313" key="1">
    <source>
        <dbReference type="Proteomes" id="UP000887576"/>
    </source>
</evidence>